<name>A0A9P5Y177_9AGAR</name>
<keyword evidence="3" id="KW-1185">Reference proteome</keyword>
<reference evidence="2" key="1">
    <citation type="submission" date="2020-11" db="EMBL/GenBank/DDBJ databases">
        <authorList>
            <consortium name="DOE Joint Genome Institute"/>
            <person name="Ahrendt S."/>
            <person name="Riley R."/>
            <person name="Andreopoulos W."/>
            <person name="Labutti K."/>
            <person name="Pangilinan J."/>
            <person name="Ruiz-Duenas F.J."/>
            <person name="Barrasa J.M."/>
            <person name="Sanchez-Garcia M."/>
            <person name="Camarero S."/>
            <person name="Miyauchi S."/>
            <person name="Serrano A."/>
            <person name="Linde D."/>
            <person name="Babiker R."/>
            <person name="Drula E."/>
            <person name="Ayuso-Fernandez I."/>
            <person name="Pacheco R."/>
            <person name="Padilla G."/>
            <person name="Ferreira P."/>
            <person name="Barriuso J."/>
            <person name="Kellner H."/>
            <person name="Castanera R."/>
            <person name="Alfaro M."/>
            <person name="Ramirez L."/>
            <person name="Pisabarro A.G."/>
            <person name="Kuo A."/>
            <person name="Tritt A."/>
            <person name="Lipzen A."/>
            <person name="He G."/>
            <person name="Yan M."/>
            <person name="Ng V."/>
            <person name="Cullen D."/>
            <person name="Martin F."/>
            <person name="Rosso M.-N."/>
            <person name="Henrissat B."/>
            <person name="Hibbett D."/>
            <person name="Martinez A.T."/>
            <person name="Grigoriev I.V."/>
        </authorList>
    </citation>
    <scope>NUCLEOTIDE SEQUENCE</scope>
    <source>
        <strain evidence="2">CBS 247.69</strain>
    </source>
</reference>
<dbReference type="EMBL" id="MU150316">
    <property type="protein sequence ID" value="KAF9459451.1"/>
    <property type="molecule type" value="Genomic_DNA"/>
</dbReference>
<dbReference type="OrthoDB" id="3262732at2759"/>
<evidence type="ECO:0000256" key="1">
    <source>
        <dbReference type="SAM" id="MobiDB-lite"/>
    </source>
</evidence>
<feature type="compositionally biased region" description="Basic and acidic residues" evidence="1">
    <location>
        <begin position="33"/>
        <end position="58"/>
    </location>
</feature>
<proteinExistence type="predicted"/>
<dbReference type="AlphaFoldDB" id="A0A9P5Y177"/>
<organism evidence="2 3">
    <name type="scientific">Collybia nuda</name>
    <dbReference type="NCBI Taxonomy" id="64659"/>
    <lineage>
        <taxon>Eukaryota</taxon>
        <taxon>Fungi</taxon>
        <taxon>Dikarya</taxon>
        <taxon>Basidiomycota</taxon>
        <taxon>Agaricomycotina</taxon>
        <taxon>Agaricomycetes</taxon>
        <taxon>Agaricomycetidae</taxon>
        <taxon>Agaricales</taxon>
        <taxon>Tricholomatineae</taxon>
        <taxon>Clitocybaceae</taxon>
        <taxon>Collybia</taxon>
    </lineage>
</organism>
<comment type="caution">
    <text evidence="2">The sequence shown here is derived from an EMBL/GenBank/DDBJ whole genome shotgun (WGS) entry which is preliminary data.</text>
</comment>
<dbReference type="Proteomes" id="UP000807353">
    <property type="component" value="Unassembled WGS sequence"/>
</dbReference>
<gene>
    <name evidence="2" type="ORF">BDZ94DRAFT_1268214</name>
</gene>
<protein>
    <submittedName>
        <fullName evidence="2">Uncharacterized protein</fullName>
    </submittedName>
</protein>
<evidence type="ECO:0000313" key="2">
    <source>
        <dbReference type="EMBL" id="KAF9459451.1"/>
    </source>
</evidence>
<feature type="region of interest" description="Disordered" evidence="1">
    <location>
        <begin position="29"/>
        <end position="85"/>
    </location>
</feature>
<accession>A0A9P5Y177</accession>
<sequence length="85" mass="9697">MAAQTLEQKKQLYSRQLAAHTFRQWNAVCQNQPHEKKAEDDPRSRGPDIGLVHDDRQLKFGSDQRACTPEERSQGRGHCQSGSYS</sequence>
<evidence type="ECO:0000313" key="3">
    <source>
        <dbReference type="Proteomes" id="UP000807353"/>
    </source>
</evidence>